<evidence type="ECO:0000313" key="3">
    <source>
        <dbReference type="Proteomes" id="UP000239434"/>
    </source>
</evidence>
<feature type="compositionally biased region" description="Basic and acidic residues" evidence="1">
    <location>
        <begin position="50"/>
        <end position="62"/>
    </location>
</feature>
<dbReference type="Proteomes" id="UP000239434">
    <property type="component" value="Unassembled WGS sequence"/>
</dbReference>
<feature type="region of interest" description="Disordered" evidence="1">
    <location>
        <begin position="34"/>
        <end position="74"/>
    </location>
</feature>
<gene>
    <name evidence="2" type="ORF">C5748_09530</name>
</gene>
<dbReference type="EMBL" id="PVBR01000006">
    <property type="protein sequence ID" value="PRD43506.1"/>
    <property type="molecule type" value="Genomic_DNA"/>
</dbReference>
<accession>A0A2S9ISL3</accession>
<proteinExistence type="predicted"/>
<organism evidence="2 3">
    <name type="scientific">Phyllobacterium phragmitis</name>
    <dbReference type="NCBI Taxonomy" id="2670329"/>
    <lineage>
        <taxon>Bacteria</taxon>
        <taxon>Pseudomonadati</taxon>
        <taxon>Pseudomonadota</taxon>
        <taxon>Alphaproteobacteria</taxon>
        <taxon>Hyphomicrobiales</taxon>
        <taxon>Phyllobacteriaceae</taxon>
        <taxon>Phyllobacterium</taxon>
    </lineage>
</organism>
<sequence length="118" mass="12927">MQIAYPQKMREPIGMVTLKPKGGAEIPRLGLLETAHDQKETDQAQDGEGDEVRAPSKQDVKRPPIIGPSAQTEKTKAIRLVFEGRTACGDALYQLGATPRLHDRLVGTSHGSRQRRTA</sequence>
<feature type="region of interest" description="Disordered" evidence="1">
    <location>
        <begin position="99"/>
        <end position="118"/>
    </location>
</feature>
<keyword evidence="3" id="KW-1185">Reference proteome</keyword>
<dbReference type="AlphaFoldDB" id="A0A2S9ISL3"/>
<evidence type="ECO:0000313" key="2">
    <source>
        <dbReference type="EMBL" id="PRD43506.1"/>
    </source>
</evidence>
<reference evidence="2 3" key="1">
    <citation type="submission" date="2018-02" db="EMBL/GenBank/DDBJ databases">
        <title>The draft genome of Phyllobacterium sp. 1N-3.</title>
        <authorList>
            <person name="Liu L."/>
            <person name="Li L."/>
            <person name="Zhang X."/>
            <person name="Wang T."/>
            <person name="Liang L."/>
        </authorList>
    </citation>
    <scope>NUCLEOTIDE SEQUENCE [LARGE SCALE GENOMIC DNA]</scope>
    <source>
        <strain evidence="2 3">1N-3</strain>
    </source>
</reference>
<comment type="caution">
    <text evidence="2">The sequence shown here is derived from an EMBL/GenBank/DDBJ whole genome shotgun (WGS) entry which is preliminary data.</text>
</comment>
<name>A0A2S9ISL3_9HYPH</name>
<protein>
    <submittedName>
        <fullName evidence="2">Uncharacterized protein</fullName>
    </submittedName>
</protein>
<evidence type="ECO:0000256" key="1">
    <source>
        <dbReference type="SAM" id="MobiDB-lite"/>
    </source>
</evidence>